<keyword evidence="3" id="KW-1185">Reference proteome</keyword>
<dbReference type="AlphaFoldDB" id="A0A8S3PWT9"/>
<feature type="region of interest" description="Disordered" evidence="1">
    <location>
        <begin position="77"/>
        <end position="103"/>
    </location>
</feature>
<feature type="region of interest" description="Disordered" evidence="1">
    <location>
        <begin position="1"/>
        <end position="29"/>
    </location>
</feature>
<proteinExistence type="predicted"/>
<comment type="caution">
    <text evidence="2">The sequence shown here is derived from an EMBL/GenBank/DDBJ whole genome shotgun (WGS) entry which is preliminary data.</text>
</comment>
<accession>A0A8S3PWT9</accession>
<dbReference type="Proteomes" id="UP000683360">
    <property type="component" value="Unassembled WGS sequence"/>
</dbReference>
<dbReference type="OrthoDB" id="10580049at2759"/>
<evidence type="ECO:0000313" key="2">
    <source>
        <dbReference type="EMBL" id="CAG2188060.1"/>
    </source>
</evidence>
<evidence type="ECO:0000313" key="3">
    <source>
        <dbReference type="Proteomes" id="UP000683360"/>
    </source>
</evidence>
<protein>
    <submittedName>
        <fullName evidence="2">Uncharacterized protein</fullName>
    </submittedName>
</protein>
<organism evidence="2 3">
    <name type="scientific">Mytilus edulis</name>
    <name type="common">Blue mussel</name>
    <dbReference type="NCBI Taxonomy" id="6550"/>
    <lineage>
        <taxon>Eukaryota</taxon>
        <taxon>Metazoa</taxon>
        <taxon>Spiralia</taxon>
        <taxon>Lophotrochozoa</taxon>
        <taxon>Mollusca</taxon>
        <taxon>Bivalvia</taxon>
        <taxon>Autobranchia</taxon>
        <taxon>Pteriomorphia</taxon>
        <taxon>Mytilida</taxon>
        <taxon>Mytiloidea</taxon>
        <taxon>Mytilidae</taxon>
        <taxon>Mytilinae</taxon>
        <taxon>Mytilus</taxon>
    </lineage>
</organism>
<evidence type="ECO:0000256" key="1">
    <source>
        <dbReference type="SAM" id="MobiDB-lite"/>
    </source>
</evidence>
<reference evidence="2" key="1">
    <citation type="submission" date="2021-03" db="EMBL/GenBank/DDBJ databases">
        <authorList>
            <person name="Bekaert M."/>
        </authorList>
    </citation>
    <scope>NUCLEOTIDE SEQUENCE</scope>
</reference>
<feature type="compositionally biased region" description="Basic and acidic residues" evidence="1">
    <location>
        <begin position="11"/>
        <end position="22"/>
    </location>
</feature>
<gene>
    <name evidence="2" type="ORF">MEDL_3487</name>
</gene>
<name>A0A8S3PWT9_MYTED</name>
<sequence>MSTRPTTTFKEGIDKISKKGKTESPLSSVNTPNVYSLENAHVTDKVFIPLAPHQHHSNDKQGENNNTTISTARTTYSKSHPYNKNKSTISERSTMSKTDLKSTSTLKNIKPTISTTDVHALNKLNGITTPFWKDDSLRKTNIVPTQDPFVAQPNMTVTDLKPQKNKNEQNVSTTIQATNIETTTKPKMTESTKLGVTSTLLETVTFSDERSSI</sequence>
<dbReference type="EMBL" id="CAJPWZ010000193">
    <property type="protein sequence ID" value="CAG2188060.1"/>
    <property type="molecule type" value="Genomic_DNA"/>
</dbReference>